<name>A0A7X0VF34_9BACL</name>
<keyword evidence="1" id="KW-0472">Membrane</keyword>
<gene>
    <name evidence="2" type="ORF">H7C19_11965</name>
</gene>
<accession>A0A7X0VF34</accession>
<dbReference type="RefSeq" id="WP_185142870.1">
    <property type="nucleotide sequence ID" value="NZ_JACJVP010000020.1"/>
</dbReference>
<organism evidence="2 3">
    <name type="scientific">Cohnella nanjingensis</name>
    <dbReference type="NCBI Taxonomy" id="1387779"/>
    <lineage>
        <taxon>Bacteria</taxon>
        <taxon>Bacillati</taxon>
        <taxon>Bacillota</taxon>
        <taxon>Bacilli</taxon>
        <taxon>Bacillales</taxon>
        <taxon>Paenibacillaceae</taxon>
        <taxon>Cohnella</taxon>
    </lineage>
</organism>
<protein>
    <submittedName>
        <fullName evidence="2">FeoB-associated Cys-rich membrane protein</fullName>
    </submittedName>
</protein>
<dbReference type="EMBL" id="JACJVP010000020">
    <property type="protein sequence ID" value="MBB6671396.1"/>
    <property type="molecule type" value="Genomic_DNA"/>
</dbReference>
<keyword evidence="3" id="KW-1185">Reference proteome</keyword>
<evidence type="ECO:0000256" key="1">
    <source>
        <dbReference type="SAM" id="Phobius"/>
    </source>
</evidence>
<dbReference type="AlphaFoldDB" id="A0A7X0VF34"/>
<evidence type="ECO:0000313" key="2">
    <source>
        <dbReference type="EMBL" id="MBB6671396.1"/>
    </source>
</evidence>
<dbReference type="Proteomes" id="UP000547209">
    <property type="component" value="Unassembled WGS sequence"/>
</dbReference>
<reference evidence="2 3" key="1">
    <citation type="submission" date="2020-08" db="EMBL/GenBank/DDBJ databases">
        <title>Cohnella phylogeny.</title>
        <authorList>
            <person name="Dunlap C."/>
        </authorList>
    </citation>
    <scope>NUCLEOTIDE SEQUENCE [LARGE SCALE GENOMIC DNA]</scope>
    <source>
        <strain evidence="2 3">DSM 28246</strain>
    </source>
</reference>
<comment type="caution">
    <text evidence="2">The sequence shown here is derived from an EMBL/GenBank/DDBJ whole genome shotgun (WGS) entry which is preliminary data.</text>
</comment>
<dbReference type="Pfam" id="PF12669">
    <property type="entry name" value="FeoB_associated"/>
    <property type="match status" value="1"/>
</dbReference>
<evidence type="ECO:0000313" key="3">
    <source>
        <dbReference type="Proteomes" id="UP000547209"/>
    </source>
</evidence>
<sequence length="56" mass="6046">MILNIGLGLLIFGYAGWTLVRYIRKTKQGKCAGCALSETCQTGCSTVMPIKPADPR</sequence>
<keyword evidence="1" id="KW-1133">Transmembrane helix</keyword>
<feature type="transmembrane region" description="Helical" evidence="1">
    <location>
        <begin position="6"/>
        <end position="23"/>
    </location>
</feature>
<proteinExistence type="predicted"/>
<keyword evidence="1" id="KW-0812">Transmembrane</keyword>